<evidence type="ECO:0008006" key="3">
    <source>
        <dbReference type="Google" id="ProtNLM"/>
    </source>
</evidence>
<sequence>MNCNSSKPSLILSNTRTIAGSSSEFQVNNLTSFAAEKFQAKYVQLNQANRLLLLTLIKKCGQFCAEHFATNTPDYRFKNKVNFCLITLLVREQKIRIHIRTDGLRLSSSILPINRLPKHNYNGKEWVEIIVGDNSQVDEAVRLIKQTYEYHS</sequence>
<dbReference type="AlphaFoldDB" id="A0A4Q0I595"/>
<accession>A0A4Q0I595</accession>
<evidence type="ECO:0000313" key="1">
    <source>
        <dbReference type="EMBL" id="RXE58925.1"/>
    </source>
</evidence>
<keyword evidence="2" id="KW-1185">Reference proteome</keyword>
<reference evidence="2" key="1">
    <citation type="submission" date="2018-11" db="EMBL/GenBank/DDBJ databases">
        <title>Genome sequencing of a novel mesophilic and cellulolytic organism within the genus Hungateiclostridium.</title>
        <authorList>
            <person name="Rettenmaier R."/>
            <person name="Liebl W."/>
            <person name="Zverlov V."/>
        </authorList>
    </citation>
    <scope>NUCLEOTIDE SEQUENCE [LARGE SCALE GENOMIC DNA]</scope>
    <source>
        <strain evidence="2">N2K1</strain>
    </source>
</reference>
<name>A0A4Q0I595_9FIRM</name>
<dbReference type="Proteomes" id="UP000289166">
    <property type="component" value="Unassembled WGS sequence"/>
</dbReference>
<organism evidence="1 2">
    <name type="scientific">Acetivibrio mesophilus</name>
    <dbReference type="NCBI Taxonomy" id="2487273"/>
    <lineage>
        <taxon>Bacteria</taxon>
        <taxon>Bacillati</taxon>
        <taxon>Bacillota</taxon>
        <taxon>Clostridia</taxon>
        <taxon>Eubacteriales</taxon>
        <taxon>Oscillospiraceae</taxon>
        <taxon>Acetivibrio</taxon>
    </lineage>
</organism>
<protein>
    <recommendedName>
        <fullName evidence="3">DUF5655 domain-containing protein</fullName>
    </recommendedName>
</protein>
<comment type="caution">
    <text evidence="1">The sequence shown here is derived from an EMBL/GenBank/DDBJ whole genome shotgun (WGS) entry which is preliminary data.</text>
</comment>
<proteinExistence type="predicted"/>
<evidence type="ECO:0000313" key="2">
    <source>
        <dbReference type="Proteomes" id="UP000289166"/>
    </source>
</evidence>
<gene>
    <name evidence="1" type="ORF">EFD62_09815</name>
</gene>
<dbReference type="EMBL" id="RLII01000011">
    <property type="protein sequence ID" value="RXE58925.1"/>
    <property type="molecule type" value="Genomic_DNA"/>
</dbReference>